<evidence type="ECO:0000313" key="3">
    <source>
        <dbReference type="EMBL" id="MBC3861953.1"/>
    </source>
</evidence>
<comment type="caution">
    <text evidence="3">The sequence shown here is derived from an EMBL/GenBank/DDBJ whole genome shotgun (WGS) entry which is preliminary data.</text>
</comment>
<dbReference type="Pfam" id="PF13761">
    <property type="entry name" value="DUF4166"/>
    <property type="match status" value="1"/>
</dbReference>
<name>A0A923HNN3_9BURK</name>
<dbReference type="RefSeq" id="WP_186911873.1">
    <property type="nucleotide sequence ID" value="NZ_JACOFV010000005.1"/>
</dbReference>
<evidence type="ECO:0000313" key="4">
    <source>
        <dbReference type="Proteomes" id="UP000634011"/>
    </source>
</evidence>
<dbReference type="Gene3D" id="3.40.50.720">
    <property type="entry name" value="NAD(P)-binding Rossmann-like Domain"/>
    <property type="match status" value="1"/>
</dbReference>
<feature type="domain" description="DUF4166" evidence="2">
    <location>
        <begin position="395"/>
        <end position="554"/>
    </location>
</feature>
<feature type="domain" description="Saccharopine dehydrogenase NADP binding" evidence="1">
    <location>
        <begin position="3"/>
        <end position="109"/>
    </location>
</feature>
<dbReference type="PANTHER" id="PTHR43796:SF2">
    <property type="entry name" value="CARBOXYNORSPERMIDINE SYNTHASE"/>
    <property type="match status" value="1"/>
</dbReference>
<accession>A0A923HNN3</accession>
<sequence length="611" mass="68040">MKIIILGGYGVFGGRLCELLAPNDQIEIYVAGRSLNKAQMFCSTQSGSARFIPWRIDRDNNLTDQIQHVSADLLIDASGPFQIYGDDPYRVVKACITAKINYMDFADGAEFVDGITQFDSQAKQSNLFLLSGVSSFPVLTAAVVRHLSSDWERVKSIQGGIAPSPYAIVGANVIKAISAYAGQSIQTIEDGKKITAYGFTESRHYTISPPGKLPLQSTRFSLVDVPDLKVLPKIWTELDSIWMGAGPTPEILLRLLNAFSYLVKFRILPSLIFFAPLFHFVITHARWGEHRGGMFVEISGESKDGLPSTRSWHLLAEENDGPYIPCMALEAIVLRLLRQHPPSNGARPATTELELSDYETLFLKRNIYTGLRESEKAKPGLSIFKKVLGSAASDLPVAIEKLHAATSGSKFVGTASVIRGKNILSRLIANSFGFPKAGKGIPIEFTIEKKDGKEYWTRQFGEKKFTSIIACGSGRLEHLICEQFGPFKFGIALVLDNGQLHYIVRNWYFLTLRLPQILCPRGESYEYVDEDTFHFNVEIKVAVIGLIVRYKGYLIDTSSRIINSDRSKTSPVATLNKIHHSSGRHFVFPIIQRIVSMCHVTQTTTKRTNFF</sequence>
<reference evidence="3" key="1">
    <citation type="submission" date="2020-08" db="EMBL/GenBank/DDBJ databases">
        <title>Novel species isolated from subtropical streams in China.</title>
        <authorList>
            <person name="Lu H."/>
        </authorList>
    </citation>
    <scope>NUCLEOTIDE SEQUENCE</scope>
    <source>
        <strain evidence="3">KACC 12607</strain>
    </source>
</reference>
<gene>
    <name evidence="3" type="ORF">H8K32_07575</name>
</gene>
<dbReference type="Pfam" id="PF03435">
    <property type="entry name" value="Sacchrp_dh_NADP"/>
    <property type="match status" value="1"/>
</dbReference>
<dbReference type="InterPro" id="IPR025311">
    <property type="entry name" value="DUF4166"/>
</dbReference>
<dbReference type="Proteomes" id="UP000634011">
    <property type="component" value="Unassembled WGS sequence"/>
</dbReference>
<protein>
    <submittedName>
        <fullName evidence="3">DUF4166 domain-containing protein</fullName>
    </submittedName>
</protein>
<keyword evidence="4" id="KW-1185">Reference proteome</keyword>
<evidence type="ECO:0000259" key="1">
    <source>
        <dbReference type="Pfam" id="PF03435"/>
    </source>
</evidence>
<proteinExistence type="predicted"/>
<dbReference type="InterPro" id="IPR005097">
    <property type="entry name" value="Sacchrp_dh_NADP-bd"/>
</dbReference>
<dbReference type="EMBL" id="JACOFV010000005">
    <property type="protein sequence ID" value="MBC3861953.1"/>
    <property type="molecule type" value="Genomic_DNA"/>
</dbReference>
<organism evidence="3 4">
    <name type="scientific">Undibacterium jejuense</name>
    <dbReference type="NCBI Taxonomy" id="1344949"/>
    <lineage>
        <taxon>Bacteria</taxon>
        <taxon>Pseudomonadati</taxon>
        <taxon>Pseudomonadota</taxon>
        <taxon>Betaproteobacteria</taxon>
        <taxon>Burkholderiales</taxon>
        <taxon>Oxalobacteraceae</taxon>
        <taxon>Undibacterium</taxon>
    </lineage>
</organism>
<dbReference type="AlphaFoldDB" id="A0A923HNN3"/>
<evidence type="ECO:0000259" key="2">
    <source>
        <dbReference type="Pfam" id="PF13761"/>
    </source>
</evidence>
<dbReference type="PANTHER" id="PTHR43796">
    <property type="entry name" value="CARBOXYNORSPERMIDINE SYNTHASE"/>
    <property type="match status" value="1"/>
</dbReference>
<dbReference type="InterPro" id="IPR036291">
    <property type="entry name" value="NAD(P)-bd_dom_sf"/>
</dbReference>
<dbReference type="SUPFAM" id="SSF51735">
    <property type="entry name" value="NAD(P)-binding Rossmann-fold domains"/>
    <property type="match status" value="1"/>
</dbReference>